<evidence type="ECO:0000313" key="3">
    <source>
        <dbReference type="EMBL" id="VDK24776.1"/>
    </source>
</evidence>
<dbReference type="PANTHER" id="PTHR43899">
    <property type="entry name" value="RH59310P"/>
    <property type="match status" value="1"/>
</dbReference>
<organism evidence="3 4">
    <name type="scientific">Anisakis simplex</name>
    <name type="common">Herring worm</name>
    <dbReference type="NCBI Taxonomy" id="6269"/>
    <lineage>
        <taxon>Eukaryota</taxon>
        <taxon>Metazoa</taxon>
        <taxon>Ecdysozoa</taxon>
        <taxon>Nematoda</taxon>
        <taxon>Chromadorea</taxon>
        <taxon>Rhabditida</taxon>
        <taxon>Spirurina</taxon>
        <taxon>Ascaridomorpha</taxon>
        <taxon>Ascaridoidea</taxon>
        <taxon>Anisakidae</taxon>
        <taxon>Anisakis</taxon>
        <taxon>Anisakis simplex complex</taxon>
    </lineage>
</organism>
<accession>A0A3P6NFC6</accession>
<keyword evidence="4" id="KW-1185">Reference proteome</keyword>
<proteinExistence type="inferred from homology"/>
<reference evidence="3 4" key="1">
    <citation type="submission" date="2018-11" db="EMBL/GenBank/DDBJ databases">
        <authorList>
            <consortium name="Pathogen Informatics"/>
        </authorList>
    </citation>
    <scope>NUCLEOTIDE SEQUENCE [LARGE SCALE GENOMIC DNA]</scope>
</reference>
<evidence type="ECO:0000313" key="4">
    <source>
        <dbReference type="Proteomes" id="UP000267096"/>
    </source>
</evidence>
<comment type="similarity">
    <text evidence="1">Belongs to the short-chain dehydrogenases/reductases (SDR) family.</text>
</comment>
<dbReference type="AlphaFoldDB" id="A0A3P6NFC6"/>
<dbReference type="PANTHER" id="PTHR43899:SF13">
    <property type="entry name" value="RH59310P"/>
    <property type="match status" value="1"/>
</dbReference>
<protein>
    <submittedName>
        <fullName evidence="3">Uncharacterized protein</fullName>
    </submittedName>
</protein>
<evidence type="ECO:0000256" key="2">
    <source>
        <dbReference type="ARBA" id="ARBA00023002"/>
    </source>
</evidence>
<dbReference type="GO" id="GO:0016491">
    <property type="term" value="F:oxidoreductase activity"/>
    <property type="evidence" value="ECO:0007669"/>
    <property type="project" value="UniProtKB-KW"/>
</dbReference>
<dbReference type="GO" id="GO:0005783">
    <property type="term" value="C:endoplasmic reticulum"/>
    <property type="evidence" value="ECO:0007669"/>
    <property type="project" value="TreeGrafter"/>
</dbReference>
<keyword evidence="2" id="KW-0560">Oxidoreductase</keyword>
<name>A0A3P6NFC6_ANISI</name>
<sequence length="65" mass="7300">MIIQCLCPMVVSTKMSKVRNPSFFIPSAEEFAKSAVRTVGNARETSGYYSHQIQVCFFFQFIGIG</sequence>
<gene>
    <name evidence="3" type="ORF">ASIM_LOCUS4954</name>
</gene>
<dbReference type="InterPro" id="IPR051019">
    <property type="entry name" value="VLCFA-Steroid_DH"/>
</dbReference>
<dbReference type="EMBL" id="UYRR01009218">
    <property type="protein sequence ID" value="VDK24776.1"/>
    <property type="molecule type" value="Genomic_DNA"/>
</dbReference>
<evidence type="ECO:0000256" key="1">
    <source>
        <dbReference type="ARBA" id="ARBA00006484"/>
    </source>
</evidence>
<dbReference type="Proteomes" id="UP000267096">
    <property type="component" value="Unassembled WGS sequence"/>
</dbReference>
<dbReference type="OrthoDB" id="5545019at2759"/>